<sequence>MKNILLTTLISAISLTGAAGAASVSSASNLGPDYHLITSATGQCTGTENCTIPYGEKVCNADTLGLVYRMTTPNNNGTYSYEDIKCVWGDDSWYVVNTYTVTKGGEDFSCPIVAQGPFTSTTSVWPPVRFWGLDAEEFVYCDRSK</sequence>
<dbReference type="Proteomes" id="UP000632222">
    <property type="component" value="Unassembled WGS sequence"/>
</dbReference>
<evidence type="ECO:0008006" key="4">
    <source>
        <dbReference type="Google" id="ProtNLM"/>
    </source>
</evidence>
<protein>
    <recommendedName>
        <fullName evidence="4">Secreted protein</fullName>
    </recommendedName>
</protein>
<proteinExistence type="predicted"/>
<feature type="signal peptide" evidence="1">
    <location>
        <begin position="1"/>
        <end position="21"/>
    </location>
</feature>
<dbReference type="RefSeq" id="WP_189003186.1">
    <property type="nucleotide sequence ID" value="NZ_BMOD01000009.1"/>
</dbReference>
<reference evidence="3" key="1">
    <citation type="journal article" date="2019" name="Int. J. Syst. Evol. Microbiol.">
        <title>The Global Catalogue of Microorganisms (GCM) 10K type strain sequencing project: providing services to taxonomists for standard genome sequencing and annotation.</title>
        <authorList>
            <consortium name="The Broad Institute Genomics Platform"/>
            <consortium name="The Broad Institute Genome Sequencing Center for Infectious Disease"/>
            <person name="Wu L."/>
            <person name="Ma J."/>
        </authorList>
    </citation>
    <scope>NUCLEOTIDE SEQUENCE [LARGE SCALE GENOMIC DNA]</scope>
    <source>
        <strain evidence="3">JCM 14370</strain>
    </source>
</reference>
<keyword evidence="3" id="KW-1185">Reference proteome</keyword>
<dbReference type="EMBL" id="BMOD01000009">
    <property type="protein sequence ID" value="GGJ39247.1"/>
    <property type="molecule type" value="Genomic_DNA"/>
</dbReference>
<feature type="chain" id="PRO_5045039800" description="Secreted protein" evidence="1">
    <location>
        <begin position="22"/>
        <end position="145"/>
    </location>
</feature>
<evidence type="ECO:0000313" key="2">
    <source>
        <dbReference type="EMBL" id="GGJ39247.1"/>
    </source>
</evidence>
<evidence type="ECO:0000313" key="3">
    <source>
        <dbReference type="Proteomes" id="UP000632222"/>
    </source>
</evidence>
<comment type="caution">
    <text evidence="2">The sequence shown here is derived from an EMBL/GenBank/DDBJ whole genome shotgun (WGS) entry which is preliminary data.</text>
</comment>
<evidence type="ECO:0000256" key="1">
    <source>
        <dbReference type="SAM" id="SignalP"/>
    </source>
</evidence>
<keyword evidence="1" id="KW-0732">Signal</keyword>
<organism evidence="2 3">
    <name type="scientific">Deinococcus roseus</name>
    <dbReference type="NCBI Taxonomy" id="392414"/>
    <lineage>
        <taxon>Bacteria</taxon>
        <taxon>Thermotogati</taxon>
        <taxon>Deinococcota</taxon>
        <taxon>Deinococci</taxon>
        <taxon>Deinococcales</taxon>
        <taxon>Deinococcaceae</taxon>
        <taxon>Deinococcus</taxon>
    </lineage>
</organism>
<accession>A0ABQ2D4L6</accession>
<name>A0ABQ2D4L6_9DEIO</name>
<gene>
    <name evidence="2" type="ORF">GCM10008938_26610</name>
</gene>